<dbReference type="PROSITE" id="PS50110">
    <property type="entry name" value="RESPONSE_REGULATORY"/>
    <property type="match status" value="1"/>
</dbReference>
<comment type="caution">
    <text evidence="8">The sequence shown here is derived from an EMBL/GenBank/DDBJ whole genome shotgun (WGS) entry which is preliminary data.</text>
</comment>
<dbReference type="PRINTS" id="PR00038">
    <property type="entry name" value="HTHLUXR"/>
</dbReference>
<feature type="domain" description="Response regulatory" evidence="7">
    <location>
        <begin position="3"/>
        <end position="119"/>
    </location>
</feature>
<keyword evidence="3 8" id="KW-0238">DNA-binding</keyword>
<dbReference type="GO" id="GO:0000160">
    <property type="term" value="P:phosphorelay signal transduction system"/>
    <property type="evidence" value="ECO:0007669"/>
    <property type="project" value="InterPro"/>
</dbReference>
<evidence type="ECO:0000259" key="6">
    <source>
        <dbReference type="PROSITE" id="PS50043"/>
    </source>
</evidence>
<keyword evidence="9" id="KW-1185">Reference proteome</keyword>
<evidence type="ECO:0000313" key="8">
    <source>
        <dbReference type="EMBL" id="PWI58567.1"/>
    </source>
</evidence>
<evidence type="ECO:0000256" key="4">
    <source>
        <dbReference type="ARBA" id="ARBA00023163"/>
    </source>
</evidence>
<dbReference type="AlphaFoldDB" id="A0A2U3DBB1"/>
<evidence type="ECO:0000256" key="5">
    <source>
        <dbReference type="PROSITE-ProRule" id="PRU00169"/>
    </source>
</evidence>
<dbReference type="PROSITE" id="PS50043">
    <property type="entry name" value="HTH_LUXR_2"/>
    <property type="match status" value="1"/>
</dbReference>
<dbReference type="SMART" id="SM00448">
    <property type="entry name" value="REC"/>
    <property type="match status" value="1"/>
</dbReference>
<keyword evidence="1 5" id="KW-0597">Phosphoprotein</keyword>
<evidence type="ECO:0000256" key="1">
    <source>
        <dbReference type="ARBA" id="ARBA00022553"/>
    </source>
</evidence>
<dbReference type="Pfam" id="PF00072">
    <property type="entry name" value="Response_reg"/>
    <property type="match status" value="1"/>
</dbReference>
<evidence type="ECO:0000259" key="7">
    <source>
        <dbReference type="PROSITE" id="PS50110"/>
    </source>
</evidence>
<protein>
    <submittedName>
        <fullName evidence="8">DNA-binding response regulator</fullName>
    </submittedName>
</protein>
<dbReference type="Pfam" id="PF00196">
    <property type="entry name" value="GerE"/>
    <property type="match status" value="1"/>
</dbReference>
<evidence type="ECO:0000256" key="2">
    <source>
        <dbReference type="ARBA" id="ARBA00023015"/>
    </source>
</evidence>
<dbReference type="InterPro" id="IPR039420">
    <property type="entry name" value="WalR-like"/>
</dbReference>
<dbReference type="RefSeq" id="WP_109429764.1">
    <property type="nucleotide sequence ID" value="NZ_MPDK01000003.1"/>
</dbReference>
<evidence type="ECO:0000256" key="3">
    <source>
        <dbReference type="ARBA" id="ARBA00023125"/>
    </source>
</evidence>
<dbReference type="InterPro" id="IPR000792">
    <property type="entry name" value="Tscrpt_reg_LuxR_C"/>
</dbReference>
<organism evidence="8 9">
    <name type="scientific">Sulfoacidibacillus thermotolerans</name>
    <name type="common">Acidibacillus sulfuroxidans</name>
    <dbReference type="NCBI Taxonomy" id="1765684"/>
    <lineage>
        <taxon>Bacteria</taxon>
        <taxon>Bacillati</taxon>
        <taxon>Bacillota</taxon>
        <taxon>Bacilli</taxon>
        <taxon>Bacillales</taxon>
        <taxon>Alicyclobacillaceae</taxon>
        <taxon>Sulfoacidibacillus</taxon>
    </lineage>
</organism>
<keyword evidence="4" id="KW-0804">Transcription</keyword>
<reference evidence="8 9" key="1">
    <citation type="submission" date="2016-11" db="EMBL/GenBank/DDBJ databases">
        <title>Comparative genomics of Acidibacillus ferroxidans species.</title>
        <authorList>
            <person name="Oliveira G."/>
            <person name="Nunes G."/>
            <person name="Oliveira R."/>
            <person name="Araujo F."/>
            <person name="Salim A."/>
            <person name="Scholte L."/>
            <person name="Morais D."/>
            <person name="Nancucheo I."/>
            <person name="Johnson D.B."/>
            <person name="Grail B."/>
            <person name="Bittencourt J."/>
            <person name="Valadares R."/>
        </authorList>
    </citation>
    <scope>NUCLEOTIDE SEQUENCE [LARGE SCALE GENOMIC DNA]</scope>
    <source>
        <strain evidence="8 9">Y002</strain>
    </source>
</reference>
<dbReference type="Proteomes" id="UP000245380">
    <property type="component" value="Unassembled WGS sequence"/>
</dbReference>
<gene>
    <name evidence="8" type="ORF">BM613_03375</name>
</gene>
<dbReference type="GO" id="GO:0006355">
    <property type="term" value="P:regulation of DNA-templated transcription"/>
    <property type="evidence" value="ECO:0007669"/>
    <property type="project" value="InterPro"/>
</dbReference>
<dbReference type="PANTHER" id="PTHR43214:SF42">
    <property type="entry name" value="TRANSCRIPTIONAL REGULATORY PROTEIN DESR"/>
    <property type="match status" value="1"/>
</dbReference>
<dbReference type="SMART" id="SM00421">
    <property type="entry name" value="HTH_LUXR"/>
    <property type="match status" value="1"/>
</dbReference>
<dbReference type="PANTHER" id="PTHR43214">
    <property type="entry name" value="TWO-COMPONENT RESPONSE REGULATOR"/>
    <property type="match status" value="1"/>
</dbReference>
<dbReference type="SUPFAM" id="SSF46894">
    <property type="entry name" value="C-terminal effector domain of the bipartite response regulators"/>
    <property type="match status" value="1"/>
</dbReference>
<dbReference type="GO" id="GO:0003677">
    <property type="term" value="F:DNA binding"/>
    <property type="evidence" value="ECO:0007669"/>
    <property type="project" value="UniProtKB-KW"/>
</dbReference>
<feature type="modified residue" description="4-aspartylphosphate" evidence="5">
    <location>
        <position position="54"/>
    </location>
</feature>
<dbReference type="InterPro" id="IPR011006">
    <property type="entry name" value="CheY-like_superfamily"/>
</dbReference>
<proteinExistence type="predicted"/>
<keyword evidence="2" id="KW-0805">Transcription regulation</keyword>
<accession>A0A2U3DBB1</accession>
<dbReference type="Gene3D" id="3.40.50.2300">
    <property type="match status" value="1"/>
</dbReference>
<dbReference type="EMBL" id="MPDK01000003">
    <property type="protein sequence ID" value="PWI58567.1"/>
    <property type="molecule type" value="Genomic_DNA"/>
</dbReference>
<feature type="domain" description="HTH luxR-type" evidence="6">
    <location>
        <begin position="133"/>
        <end position="198"/>
    </location>
</feature>
<name>A0A2U3DBB1_SULT2</name>
<dbReference type="OrthoDB" id="9780153at2"/>
<dbReference type="SUPFAM" id="SSF52172">
    <property type="entry name" value="CheY-like"/>
    <property type="match status" value="1"/>
</dbReference>
<dbReference type="CDD" id="cd06170">
    <property type="entry name" value="LuxR_C_like"/>
    <property type="match status" value="1"/>
</dbReference>
<evidence type="ECO:0000313" key="9">
    <source>
        <dbReference type="Proteomes" id="UP000245380"/>
    </source>
</evidence>
<dbReference type="InterPro" id="IPR016032">
    <property type="entry name" value="Sig_transdc_resp-reg_C-effctor"/>
</dbReference>
<dbReference type="InterPro" id="IPR001789">
    <property type="entry name" value="Sig_transdc_resp-reg_receiver"/>
</dbReference>
<dbReference type="CDD" id="cd19930">
    <property type="entry name" value="REC_DesR-like"/>
    <property type="match status" value="1"/>
</dbReference>
<sequence>MIKIMLAEDQTLVRGALSALLQLEEDMNVVAEAGDGQNAIALALKTQPDIALIDLELPLLSGLEVVKQLAIQLPTCKTLVVTTFARPGYFKRALEAGASGYLLKDAHIEELTTAIRTVYQGGKILTKELLLQAMREENPLTQRELEILLAARRGLTTKEIAQTLFLSSGTVRNYLSEIMSKLQVQTRQDAIRHAEEKGWL</sequence>